<keyword evidence="3" id="KW-0805">Transcription regulation</keyword>
<keyword evidence="9" id="KW-1185">Reference proteome</keyword>
<dbReference type="AlphaFoldDB" id="A0A1L9T2P4"/>
<organism evidence="8 9">
    <name type="scientific">Aspergillus sydowii CBS 593.65</name>
    <dbReference type="NCBI Taxonomy" id="1036612"/>
    <lineage>
        <taxon>Eukaryota</taxon>
        <taxon>Fungi</taxon>
        <taxon>Dikarya</taxon>
        <taxon>Ascomycota</taxon>
        <taxon>Pezizomycotina</taxon>
        <taxon>Eurotiomycetes</taxon>
        <taxon>Eurotiomycetidae</taxon>
        <taxon>Eurotiales</taxon>
        <taxon>Aspergillaceae</taxon>
        <taxon>Aspergillus</taxon>
        <taxon>Aspergillus subgen. Nidulantes</taxon>
    </lineage>
</organism>
<dbReference type="EMBL" id="KV878597">
    <property type="protein sequence ID" value="OJJ53573.1"/>
    <property type="molecule type" value="Genomic_DNA"/>
</dbReference>
<evidence type="ECO:0000256" key="3">
    <source>
        <dbReference type="ARBA" id="ARBA00023015"/>
    </source>
</evidence>
<dbReference type="GO" id="GO:0000981">
    <property type="term" value="F:DNA-binding transcription factor activity, RNA polymerase II-specific"/>
    <property type="evidence" value="ECO:0007669"/>
    <property type="project" value="InterPro"/>
</dbReference>
<dbReference type="InterPro" id="IPR036864">
    <property type="entry name" value="Zn2-C6_fun-type_DNA-bd_sf"/>
</dbReference>
<dbReference type="PANTHER" id="PTHR47540">
    <property type="entry name" value="THIAMINE REPRESSIBLE GENES REGULATORY PROTEIN THI5"/>
    <property type="match status" value="1"/>
</dbReference>
<dbReference type="SMART" id="SM00066">
    <property type="entry name" value="GAL4"/>
    <property type="match status" value="1"/>
</dbReference>
<dbReference type="PROSITE" id="PS50048">
    <property type="entry name" value="ZN2_CY6_FUNGAL_2"/>
    <property type="match status" value="1"/>
</dbReference>
<dbReference type="InterPro" id="IPR001138">
    <property type="entry name" value="Zn2Cys6_DnaBD"/>
</dbReference>
<dbReference type="InterPro" id="IPR051711">
    <property type="entry name" value="Stress_Response_Reg"/>
</dbReference>
<evidence type="ECO:0000256" key="2">
    <source>
        <dbReference type="ARBA" id="ARBA00022723"/>
    </source>
</evidence>
<dbReference type="Pfam" id="PF00172">
    <property type="entry name" value="Zn_clus"/>
    <property type="match status" value="1"/>
</dbReference>
<dbReference type="GO" id="GO:0045944">
    <property type="term" value="P:positive regulation of transcription by RNA polymerase II"/>
    <property type="evidence" value="ECO:0007669"/>
    <property type="project" value="TreeGrafter"/>
</dbReference>
<dbReference type="CDD" id="cd12148">
    <property type="entry name" value="fungal_TF_MHR"/>
    <property type="match status" value="1"/>
</dbReference>
<evidence type="ECO:0000256" key="6">
    <source>
        <dbReference type="ARBA" id="ARBA00023242"/>
    </source>
</evidence>
<dbReference type="STRING" id="1036612.A0A1L9T2P4"/>
<dbReference type="Proteomes" id="UP000184356">
    <property type="component" value="Unassembled WGS sequence"/>
</dbReference>
<name>A0A1L9T2P4_9EURO</name>
<evidence type="ECO:0000259" key="7">
    <source>
        <dbReference type="PROSITE" id="PS50048"/>
    </source>
</evidence>
<evidence type="ECO:0000313" key="9">
    <source>
        <dbReference type="Proteomes" id="UP000184356"/>
    </source>
</evidence>
<protein>
    <recommendedName>
        <fullName evidence="7">Zn(2)-C6 fungal-type domain-containing protein</fullName>
    </recommendedName>
</protein>
<evidence type="ECO:0000256" key="4">
    <source>
        <dbReference type="ARBA" id="ARBA00023125"/>
    </source>
</evidence>
<evidence type="ECO:0000256" key="1">
    <source>
        <dbReference type="ARBA" id="ARBA00004123"/>
    </source>
</evidence>
<dbReference type="CDD" id="cd00067">
    <property type="entry name" value="GAL4"/>
    <property type="match status" value="1"/>
</dbReference>
<dbReference type="GeneID" id="63767226"/>
<keyword evidence="4" id="KW-0238">DNA-binding</keyword>
<proteinExistence type="predicted"/>
<dbReference type="PROSITE" id="PS00463">
    <property type="entry name" value="ZN2_CY6_FUNGAL_1"/>
    <property type="match status" value="1"/>
</dbReference>
<feature type="domain" description="Zn(2)-C6 fungal-type" evidence="7">
    <location>
        <begin position="14"/>
        <end position="45"/>
    </location>
</feature>
<dbReference type="PANTHER" id="PTHR47540:SF6">
    <property type="entry name" value="ZN(II)2CYS6 TRANSCRIPTION FACTOR (EUROFUNG)"/>
    <property type="match status" value="1"/>
</dbReference>
<evidence type="ECO:0000313" key="8">
    <source>
        <dbReference type="EMBL" id="OJJ53573.1"/>
    </source>
</evidence>
<dbReference type="Pfam" id="PF04082">
    <property type="entry name" value="Fungal_trans"/>
    <property type="match status" value="1"/>
</dbReference>
<dbReference type="OrthoDB" id="3990906at2759"/>
<evidence type="ECO:0000256" key="5">
    <source>
        <dbReference type="ARBA" id="ARBA00023163"/>
    </source>
</evidence>
<dbReference type="RefSeq" id="XP_040697379.1">
    <property type="nucleotide sequence ID" value="XM_040851153.1"/>
</dbReference>
<keyword evidence="6" id="KW-0539">Nucleus</keyword>
<dbReference type="VEuPathDB" id="FungiDB:ASPSYDRAFT_82456"/>
<dbReference type="InterPro" id="IPR007219">
    <property type="entry name" value="XnlR_reg_dom"/>
</dbReference>
<dbReference type="GO" id="GO:0005634">
    <property type="term" value="C:nucleus"/>
    <property type="evidence" value="ECO:0007669"/>
    <property type="project" value="UniProtKB-SubCell"/>
</dbReference>
<dbReference type="GO" id="GO:0006351">
    <property type="term" value="P:DNA-templated transcription"/>
    <property type="evidence" value="ECO:0007669"/>
    <property type="project" value="InterPro"/>
</dbReference>
<dbReference type="SMART" id="SM00906">
    <property type="entry name" value="Fungal_trans"/>
    <property type="match status" value="1"/>
</dbReference>
<sequence length="646" mass="72345">MPERMRAKSSKSIACRRCHGRKVKCSGGVPCTNCCQANKSGECIYPRKSRLVKVSEQYIEDLVSENQRLRRSSPRPLNEESTSLEKNPVLAEAPWFVNADTLHTPILVAEASDSAFATRFRQAMSSAQHGHLPRVNFPSDEQLLELSDSPCLWPTPARARLLVRAALNGLGRCYHIVRRSSILQEVESAIHNRPQTGLLMKSKLWAAFAVGEMYTTRTATSERTFPGLHYFCKAMNVMRIVSERPNVDLVEIQLLLSIYSLFLNRRHAAYSLAGSAVRLGVIMGLHLNIPESQLSDAGEREHRNRIWWTAYTLERMWAAKLGYPPAIRDDEIEENLPSNPEYVDDNSASDFADCAYSIARIGLARLSTRIIHSIYRQKANAPSLSRRVQDSFGDLRQWLKDLPVSLQIEAKEEGELDPRVRSLHLLFNQLVIIATRPILLHVLRTHLEASGQNPSIEANIPASATALSETCVRCARHSCRLLVDSWTNGTFMIFDYFYTQYLFSSATVLGVSTLLDSKERQSDEEQFEVAAGFLQQLRDSGNYAAAEFYQHLEAAIALMDTTKARLGVHEGIAAAIQQDSMAGPDFNPTVLEGPSSTVTDFMTAGTALSEPLLQELLDQPLTDLQFIDSSMYLDDQQGFYWPSATL</sequence>
<reference evidence="9" key="1">
    <citation type="journal article" date="2017" name="Genome Biol.">
        <title>Comparative genomics reveals high biological diversity and specific adaptations in the industrially and medically important fungal genus Aspergillus.</title>
        <authorList>
            <person name="de Vries R.P."/>
            <person name="Riley R."/>
            <person name="Wiebenga A."/>
            <person name="Aguilar-Osorio G."/>
            <person name="Amillis S."/>
            <person name="Uchima C.A."/>
            <person name="Anderluh G."/>
            <person name="Asadollahi M."/>
            <person name="Askin M."/>
            <person name="Barry K."/>
            <person name="Battaglia E."/>
            <person name="Bayram O."/>
            <person name="Benocci T."/>
            <person name="Braus-Stromeyer S.A."/>
            <person name="Caldana C."/>
            <person name="Canovas D."/>
            <person name="Cerqueira G.C."/>
            <person name="Chen F."/>
            <person name="Chen W."/>
            <person name="Choi C."/>
            <person name="Clum A."/>
            <person name="Dos Santos R.A."/>
            <person name="Damasio A.R."/>
            <person name="Diallinas G."/>
            <person name="Emri T."/>
            <person name="Fekete E."/>
            <person name="Flipphi M."/>
            <person name="Freyberg S."/>
            <person name="Gallo A."/>
            <person name="Gournas C."/>
            <person name="Habgood R."/>
            <person name="Hainaut M."/>
            <person name="Harispe M.L."/>
            <person name="Henrissat B."/>
            <person name="Hilden K.S."/>
            <person name="Hope R."/>
            <person name="Hossain A."/>
            <person name="Karabika E."/>
            <person name="Karaffa L."/>
            <person name="Karanyi Z."/>
            <person name="Krasevec N."/>
            <person name="Kuo A."/>
            <person name="Kusch H."/>
            <person name="LaButti K."/>
            <person name="Lagendijk E.L."/>
            <person name="Lapidus A."/>
            <person name="Levasseur A."/>
            <person name="Lindquist E."/>
            <person name="Lipzen A."/>
            <person name="Logrieco A.F."/>
            <person name="MacCabe A."/>
            <person name="Maekelae M.R."/>
            <person name="Malavazi I."/>
            <person name="Melin P."/>
            <person name="Meyer V."/>
            <person name="Mielnichuk N."/>
            <person name="Miskei M."/>
            <person name="Molnar A.P."/>
            <person name="Mule G."/>
            <person name="Ngan C.Y."/>
            <person name="Orejas M."/>
            <person name="Orosz E."/>
            <person name="Ouedraogo J.P."/>
            <person name="Overkamp K.M."/>
            <person name="Park H.-S."/>
            <person name="Perrone G."/>
            <person name="Piumi F."/>
            <person name="Punt P.J."/>
            <person name="Ram A.F."/>
            <person name="Ramon A."/>
            <person name="Rauscher S."/>
            <person name="Record E."/>
            <person name="Riano-Pachon D.M."/>
            <person name="Robert V."/>
            <person name="Roehrig J."/>
            <person name="Ruller R."/>
            <person name="Salamov A."/>
            <person name="Salih N.S."/>
            <person name="Samson R.A."/>
            <person name="Sandor E."/>
            <person name="Sanguinetti M."/>
            <person name="Schuetze T."/>
            <person name="Sepcic K."/>
            <person name="Shelest E."/>
            <person name="Sherlock G."/>
            <person name="Sophianopoulou V."/>
            <person name="Squina F.M."/>
            <person name="Sun H."/>
            <person name="Susca A."/>
            <person name="Todd R.B."/>
            <person name="Tsang A."/>
            <person name="Unkles S.E."/>
            <person name="van de Wiele N."/>
            <person name="van Rossen-Uffink D."/>
            <person name="Oliveira J.V."/>
            <person name="Vesth T.C."/>
            <person name="Visser J."/>
            <person name="Yu J.-H."/>
            <person name="Zhou M."/>
            <person name="Andersen M.R."/>
            <person name="Archer D.B."/>
            <person name="Baker S.E."/>
            <person name="Benoit I."/>
            <person name="Brakhage A.A."/>
            <person name="Braus G.H."/>
            <person name="Fischer R."/>
            <person name="Frisvad J.C."/>
            <person name="Goldman G.H."/>
            <person name="Houbraken J."/>
            <person name="Oakley B."/>
            <person name="Pocsi I."/>
            <person name="Scazzocchio C."/>
            <person name="Seiboth B."/>
            <person name="vanKuyk P.A."/>
            <person name="Wortman J."/>
            <person name="Dyer P.S."/>
            <person name="Grigoriev I.V."/>
        </authorList>
    </citation>
    <scope>NUCLEOTIDE SEQUENCE [LARGE SCALE GENOMIC DNA]</scope>
    <source>
        <strain evidence="9">CBS 593.65</strain>
    </source>
</reference>
<dbReference type="GO" id="GO:0043565">
    <property type="term" value="F:sequence-specific DNA binding"/>
    <property type="evidence" value="ECO:0007669"/>
    <property type="project" value="TreeGrafter"/>
</dbReference>
<gene>
    <name evidence="8" type="ORF">ASPSYDRAFT_82456</name>
</gene>
<keyword evidence="5" id="KW-0804">Transcription</keyword>
<dbReference type="SUPFAM" id="SSF57701">
    <property type="entry name" value="Zn2/Cys6 DNA-binding domain"/>
    <property type="match status" value="1"/>
</dbReference>
<keyword evidence="2" id="KW-0479">Metal-binding</keyword>
<accession>A0A1L9T2P4</accession>
<dbReference type="Gene3D" id="4.10.240.10">
    <property type="entry name" value="Zn(2)-C6 fungal-type DNA-binding domain"/>
    <property type="match status" value="1"/>
</dbReference>
<comment type="subcellular location">
    <subcellularLocation>
        <location evidence="1">Nucleus</location>
    </subcellularLocation>
</comment>
<dbReference type="GO" id="GO:0008270">
    <property type="term" value="F:zinc ion binding"/>
    <property type="evidence" value="ECO:0007669"/>
    <property type="project" value="InterPro"/>
</dbReference>